<reference evidence="1 2" key="1">
    <citation type="submission" date="2016-04" db="EMBL/GenBank/DDBJ databases">
        <title>The genome of Intoshia linei affirms orthonectids as highly simplified spiralians.</title>
        <authorList>
            <person name="Mikhailov K.V."/>
            <person name="Slusarev G.S."/>
            <person name="Nikitin M.A."/>
            <person name="Logacheva M.D."/>
            <person name="Penin A."/>
            <person name="Aleoshin V."/>
            <person name="Panchin Y.V."/>
        </authorList>
    </citation>
    <scope>NUCLEOTIDE SEQUENCE [LARGE SCALE GENOMIC DNA]</scope>
    <source>
        <strain evidence="1">Intl2013</strain>
        <tissue evidence="1">Whole animal</tissue>
    </source>
</reference>
<comment type="caution">
    <text evidence="1">The sequence shown here is derived from an EMBL/GenBank/DDBJ whole genome shotgun (WGS) entry which is preliminary data.</text>
</comment>
<accession>A0A177ATG9</accession>
<dbReference type="AlphaFoldDB" id="A0A177ATG9"/>
<sequence length="170" mass="19891">MSHPMNFKNILYPRYQKASHVSRTVERTRVTGGSSKNGQNCVTNSVYEEKIVHVYETRYVAPVVYIPVFTRAEPIPQMRYTETTRNRQTNKLKTDNKKIGYIERKNFNPLQLLPTRIITEPVKPIKFLNEKGVDVMEKIIKQNKIAEKNYKSHGIAVHSWKENNKLEEVD</sequence>
<dbReference type="EMBL" id="LWCA01001682">
    <property type="protein sequence ID" value="OAF64671.1"/>
    <property type="molecule type" value="Genomic_DNA"/>
</dbReference>
<evidence type="ECO:0000313" key="1">
    <source>
        <dbReference type="EMBL" id="OAF64671.1"/>
    </source>
</evidence>
<organism evidence="1 2">
    <name type="scientific">Intoshia linei</name>
    <dbReference type="NCBI Taxonomy" id="1819745"/>
    <lineage>
        <taxon>Eukaryota</taxon>
        <taxon>Metazoa</taxon>
        <taxon>Spiralia</taxon>
        <taxon>Lophotrochozoa</taxon>
        <taxon>Mesozoa</taxon>
        <taxon>Orthonectida</taxon>
        <taxon>Rhopaluridae</taxon>
        <taxon>Intoshia</taxon>
    </lineage>
</organism>
<keyword evidence="2" id="KW-1185">Reference proteome</keyword>
<protein>
    <submittedName>
        <fullName evidence="1">Uncharacterized protein</fullName>
    </submittedName>
</protein>
<gene>
    <name evidence="1" type="ORF">A3Q56_07600</name>
</gene>
<proteinExistence type="predicted"/>
<evidence type="ECO:0000313" key="2">
    <source>
        <dbReference type="Proteomes" id="UP000078046"/>
    </source>
</evidence>
<name>A0A177ATG9_9BILA</name>
<dbReference type="Proteomes" id="UP000078046">
    <property type="component" value="Unassembled WGS sequence"/>
</dbReference>